<name>A0ABR0LIM9_9PEZI</name>
<organism evidence="1 2">
    <name type="scientific">Cryomyces antarcticus</name>
    <dbReference type="NCBI Taxonomy" id="329879"/>
    <lineage>
        <taxon>Eukaryota</taxon>
        <taxon>Fungi</taxon>
        <taxon>Dikarya</taxon>
        <taxon>Ascomycota</taxon>
        <taxon>Pezizomycotina</taxon>
        <taxon>Dothideomycetes</taxon>
        <taxon>Dothideomycetes incertae sedis</taxon>
        <taxon>Cryomyces</taxon>
    </lineage>
</organism>
<feature type="non-terminal residue" evidence="1">
    <location>
        <position position="1"/>
    </location>
</feature>
<dbReference type="EMBL" id="JAVRRA010019650">
    <property type="protein sequence ID" value="KAK5177923.1"/>
    <property type="molecule type" value="Genomic_DNA"/>
</dbReference>
<sequence length="66" mass="7467">PRPSPLVKGLHSRTSTQTSSQIMFSSTLVMMEQELLRRNWPTAVRSLIIQNPSKRTYASDLQVTHG</sequence>
<feature type="non-terminal residue" evidence="1">
    <location>
        <position position="66"/>
    </location>
</feature>
<accession>A0ABR0LIM9</accession>
<proteinExistence type="predicted"/>
<evidence type="ECO:0000313" key="2">
    <source>
        <dbReference type="Proteomes" id="UP001357485"/>
    </source>
</evidence>
<protein>
    <submittedName>
        <fullName evidence="1">Uncharacterized protein</fullName>
    </submittedName>
</protein>
<reference evidence="1 2" key="1">
    <citation type="submission" date="2023-08" db="EMBL/GenBank/DDBJ databases">
        <title>Black Yeasts Isolated from many extreme environments.</title>
        <authorList>
            <person name="Coleine C."/>
            <person name="Stajich J.E."/>
            <person name="Selbmann L."/>
        </authorList>
    </citation>
    <scope>NUCLEOTIDE SEQUENCE [LARGE SCALE GENOMIC DNA]</scope>
    <source>
        <strain evidence="1 2">CCFEE 536</strain>
    </source>
</reference>
<dbReference type="Proteomes" id="UP001357485">
    <property type="component" value="Unassembled WGS sequence"/>
</dbReference>
<comment type="caution">
    <text evidence="1">The sequence shown here is derived from an EMBL/GenBank/DDBJ whole genome shotgun (WGS) entry which is preliminary data.</text>
</comment>
<gene>
    <name evidence="1" type="ORF">LTR16_010904</name>
</gene>
<keyword evidence="2" id="KW-1185">Reference proteome</keyword>
<evidence type="ECO:0000313" key="1">
    <source>
        <dbReference type="EMBL" id="KAK5177923.1"/>
    </source>
</evidence>